<name>A0A7Z7LFT8_9BACT</name>
<dbReference type="PANTHER" id="PTHR38733:SF1">
    <property type="entry name" value="TYPE IV METHYL-DIRECTED RESTRICTION ENZYME ECOKMCRBC"/>
    <property type="match status" value="1"/>
</dbReference>
<protein>
    <recommendedName>
        <fullName evidence="3">Restriction endonuclease</fullName>
    </recommendedName>
</protein>
<evidence type="ECO:0008006" key="3">
    <source>
        <dbReference type="Google" id="ProtNLM"/>
    </source>
</evidence>
<sequence>MKPIGKCEMTYTITEYSGFTCEKTVNGYRALPNKTFEALENFILANVSEKETEAIELLSLSARRGVGKVITARNYVGLIAMTDGTVIEILPKIAGDEISEDATKRIFLEMLKTLRDITFKDFNVSSLHVDRLNLFEIFIKMFLDEVTALAKQGLKSDYTPVEANEKFYKGKILTSQNIKYNLVNKQRFYVLYDDFNMNRPENRLIKSTLRFLLKATHDGRNRQHASQLLTLFDRVDYTESYYEDFSKCLTDRSMNHYDKALSWCRVFLLGNSFTAFAGSRVALALLFPMEKVFESFVAVKLRKLVGIGINIRTQDMTYSLFDTPRRAFALRPDIVLEFGKHEVVMDTKWKLLSDTERNSGISQSDMYQMYAYGKKYGADRIVLLYPYSDRISRTDIRYASNDNVKVDVRFVDLRNPDSSISDILSEVTDAVASSAGQGVARKREKTQ</sequence>
<dbReference type="REBASE" id="257279">
    <property type="entry name" value="MinF1McrBCP"/>
</dbReference>
<dbReference type="AlphaFoldDB" id="A0A7Z7LFT8"/>
<dbReference type="KEGG" id="minf:MESINF_1136"/>
<evidence type="ECO:0000313" key="1">
    <source>
        <dbReference type="EMBL" id="SSC12580.1"/>
    </source>
</evidence>
<accession>A0A7Z7LFT8</accession>
<reference evidence="1 2" key="1">
    <citation type="submission" date="2017-01" db="EMBL/GenBank/DDBJ databases">
        <authorList>
            <person name="Erauso G."/>
        </authorList>
    </citation>
    <scope>NUCLEOTIDE SEQUENCE [LARGE SCALE GENOMIC DNA]</scope>
    <source>
        <strain evidence="1">MESINF1</strain>
    </source>
</reference>
<dbReference type="Proteomes" id="UP000250796">
    <property type="component" value="Chromosome MESINF"/>
</dbReference>
<organism evidence="1 2">
    <name type="scientific">Mesotoga infera</name>
    <dbReference type="NCBI Taxonomy" id="1236046"/>
    <lineage>
        <taxon>Bacteria</taxon>
        <taxon>Thermotogati</taxon>
        <taxon>Thermotogota</taxon>
        <taxon>Thermotogae</taxon>
        <taxon>Kosmotogales</taxon>
        <taxon>Kosmotogaceae</taxon>
        <taxon>Mesotoga</taxon>
    </lineage>
</organism>
<dbReference type="PANTHER" id="PTHR38733">
    <property type="entry name" value="PROTEIN MCRC"/>
    <property type="match status" value="1"/>
</dbReference>
<keyword evidence="2" id="KW-1185">Reference proteome</keyword>
<gene>
    <name evidence="1" type="ORF">MESINF_1136</name>
</gene>
<proteinExistence type="predicted"/>
<dbReference type="Pfam" id="PF10117">
    <property type="entry name" value="McrBC"/>
    <property type="match status" value="1"/>
</dbReference>
<dbReference type="EMBL" id="LS974202">
    <property type="protein sequence ID" value="SSC12580.1"/>
    <property type="molecule type" value="Genomic_DNA"/>
</dbReference>
<dbReference type="InterPro" id="IPR019292">
    <property type="entry name" value="McrC"/>
</dbReference>
<evidence type="ECO:0000313" key="2">
    <source>
        <dbReference type="Proteomes" id="UP000250796"/>
    </source>
</evidence>